<dbReference type="RefSeq" id="WP_309802210.1">
    <property type="nucleotide sequence ID" value="NZ_JAVDPW010000022.1"/>
</dbReference>
<feature type="region of interest" description="Disordered" evidence="1">
    <location>
        <begin position="78"/>
        <end position="98"/>
    </location>
</feature>
<name>A0ABU1K214_9PROT</name>
<evidence type="ECO:0000313" key="3">
    <source>
        <dbReference type="Proteomes" id="UP001262410"/>
    </source>
</evidence>
<evidence type="ECO:0000313" key="2">
    <source>
        <dbReference type="EMBL" id="MDR6294608.1"/>
    </source>
</evidence>
<reference evidence="2 3" key="1">
    <citation type="submission" date="2023-07" db="EMBL/GenBank/DDBJ databases">
        <title>Sorghum-associated microbial communities from plants grown in Nebraska, USA.</title>
        <authorList>
            <person name="Schachtman D."/>
        </authorList>
    </citation>
    <scope>NUCLEOTIDE SEQUENCE [LARGE SCALE GENOMIC DNA]</scope>
    <source>
        <strain evidence="2 3">584</strain>
    </source>
</reference>
<sequence length="217" mass="25080">MPVDSAYLARFKSDLASLSPSDMFKRYVLPDRCMGVTDIDERSLRERIGANFGIDRKNIVIVGSAKLGFTLKHKSAKRKSVSQEDEDEDEDRPAFSPFSGNSDVDVAIVSDVLFDDIWKRCFEFWHGSGYGGIADFWPQGKNFRDYIFRGWMRPDKLPSQGRFTYRVEWFDFFRKLTSDRAAGDYKVTAGLYREEYFLEAYQTIAINECKARVHLTP</sequence>
<dbReference type="EMBL" id="JAVDPW010000022">
    <property type="protein sequence ID" value="MDR6294608.1"/>
    <property type="molecule type" value="Genomic_DNA"/>
</dbReference>
<proteinExistence type="predicted"/>
<protein>
    <submittedName>
        <fullName evidence="2">Uncharacterized protein</fullName>
    </submittedName>
</protein>
<gene>
    <name evidence="2" type="ORF">E9232_007163</name>
</gene>
<keyword evidence="3" id="KW-1185">Reference proteome</keyword>
<accession>A0ABU1K214</accession>
<comment type="caution">
    <text evidence="2">The sequence shown here is derived from an EMBL/GenBank/DDBJ whole genome shotgun (WGS) entry which is preliminary data.</text>
</comment>
<dbReference type="Proteomes" id="UP001262410">
    <property type="component" value="Unassembled WGS sequence"/>
</dbReference>
<organism evidence="2 3">
    <name type="scientific">Inquilinus ginsengisoli</name>
    <dbReference type="NCBI Taxonomy" id="363840"/>
    <lineage>
        <taxon>Bacteria</taxon>
        <taxon>Pseudomonadati</taxon>
        <taxon>Pseudomonadota</taxon>
        <taxon>Alphaproteobacteria</taxon>
        <taxon>Rhodospirillales</taxon>
        <taxon>Rhodospirillaceae</taxon>
        <taxon>Inquilinus</taxon>
    </lineage>
</organism>
<evidence type="ECO:0000256" key="1">
    <source>
        <dbReference type="SAM" id="MobiDB-lite"/>
    </source>
</evidence>